<keyword evidence="4" id="KW-1185">Reference proteome</keyword>
<dbReference type="AlphaFoldDB" id="A0A317EJP3"/>
<evidence type="ECO:0000259" key="2">
    <source>
        <dbReference type="Pfam" id="PF13568"/>
    </source>
</evidence>
<dbReference type="EMBL" id="QGNZ01000003">
    <property type="protein sequence ID" value="PWS26882.1"/>
    <property type="molecule type" value="Genomic_DNA"/>
</dbReference>
<evidence type="ECO:0000256" key="1">
    <source>
        <dbReference type="SAM" id="SignalP"/>
    </source>
</evidence>
<dbReference type="InterPro" id="IPR025665">
    <property type="entry name" value="Beta-barrel_OMP_2"/>
</dbReference>
<reference evidence="3 4" key="1">
    <citation type="submission" date="2018-05" db="EMBL/GenBank/DDBJ databases">
        <title>Pedobacter paludis sp. nov., isolated from wetland soil.</title>
        <authorList>
            <person name="Zhang Y."/>
            <person name="Wang G."/>
        </authorList>
    </citation>
    <scope>NUCLEOTIDE SEQUENCE [LARGE SCALE GENOMIC DNA]</scope>
    <source>
        <strain evidence="3 4">KCTC22721</strain>
    </source>
</reference>
<dbReference type="Pfam" id="PF13568">
    <property type="entry name" value="OMP_b-brl_2"/>
    <property type="match status" value="1"/>
</dbReference>
<sequence>MKHLIFTTLLVSGLAGVMAPSAFAQQDTTAKDTVIKKKKNIKFSVTLNGGESKKTDSAVNAAKKGRFVGGITFTRVDLGFSRLVDNGDFNLSPNNEFLDYKGGKTSTFSFDVLQFGYRFNSNFKIYVAGGFDWTLIRLRDNITIQKNQPTLTYVNENVAFSKNRFSSSYVHIPLNFEFRTSEIKKGNRFYFILGPEVSFLLNGKVKQISEERGKEKQYDSYHFQSVRYGGTLRFGYGGLGLFTKYYFNDMFTTPAQAGLKNMSFGVTFGLN</sequence>
<feature type="chain" id="PRO_5016411366" description="Outer membrane protein beta-barrel domain-containing protein" evidence="1">
    <location>
        <begin position="25"/>
        <end position="271"/>
    </location>
</feature>
<dbReference type="RefSeq" id="WP_109926228.1">
    <property type="nucleotide sequence ID" value="NZ_QGNZ01000003.1"/>
</dbReference>
<organism evidence="3 4">
    <name type="scientific">Pedobacter yonginense</name>
    <dbReference type="NCBI Taxonomy" id="651869"/>
    <lineage>
        <taxon>Bacteria</taxon>
        <taxon>Pseudomonadati</taxon>
        <taxon>Bacteroidota</taxon>
        <taxon>Sphingobacteriia</taxon>
        <taxon>Sphingobacteriales</taxon>
        <taxon>Sphingobacteriaceae</taxon>
        <taxon>Pedobacter</taxon>
    </lineage>
</organism>
<comment type="caution">
    <text evidence="3">The sequence shown here is derived from an EMBL/GenBank/DDBJ whole genome shotgun (WGS) entry which is preliminary data.</text>
</comment>
<dbReference type="OrthoDB" id="666719at2"/>
<keyword evidence="1" id="KW-0732">Signal</keyword>
<proteinExistence type="predicted"/>
<protein>
    <recommendedName>
        <fullName evidence="2">Outer membrane protein beta-barrel domain-containing protein</fullName>
    </recommendedName>
</protein>
<feature type="signal peptide" evidence="1">
    <location>
        <begin position="1"/>
        <end position="24"/>
    </location>
</feature>
<evidence type="ECO:0000313" key="4">
    <source>
        <dbReference type="Proteomes" id="UP000245379"/>
    </source>
</evidence>
<name>A0A317EJP3_9SPHI</name>
<gene>
    <name evidence="3" type="ORF">DHW03_12715</name>
</gene>
<evidence type="ECO:0000313" key="3">
    <source>
        <dbReference type="EMBL" id="PWS26882.1"/>
    </source>
</evidence>
<accession>A0A317EJP3</accession>
<dbReference type="Proteomes" id="UP000245379">
    <property type="component" value="Unassembled WGS sequence"/>
</dbReference>
<feature type="domain" description="Outer membrane protein beta-barrel" evidence="2">
    <location>
        <begin position="90"/>
        <end position="247"/>
    </location>
</feature>